<proteinExistence type="inferred from homology"/>
<comment type="similarity">
    <text evidence="2">Belongs to the glycosyltransferase 29 family.</text>
</comment>
<keyword evidence="3" id="KW-0328">Glycosyltransferase</keyword>
<keyword evidence="5" id="KW-0812">Transmembrane</keyword>
<keyword evidence="6" id="KW-0735">Signal-anchor</keyword>
<evidence type="ECO:0000256" key="1">
    <source>
        <dbReference type="ARBA" id="ARBA00004323"/>
    </source>
</evidence>
<reference evidence="11" key="3">
    <citation type="submission" date="2025-09" db="UniProtKB">
        <authorList>
            <consortium name="Ensembl"/>
        </authorList>
    </citation>
    <scope>IDENTIFICATION</scope>
</reference>
<evidence type="ECO:0000313" key="12">
    <source>
        <dbReference type="Proteomes" id="UP000007303"/>
    </source>
</evidence>
<evidence type="ECO:0000256" key="6">
    <source>
        <dbReference type="ARBA" id="ARBA00022968"/>
    </source>
</evidence>
<protein>
    <submittedName>
        <fullName evidence="11">Uncharacterized protein</fullName>
    </submittedName>
</protein>
<keyword evidence="8" id="KW-0333">Golgi apparatus</keyword>
<evidence type="ECO:0000256" key="2">
    <source>
        <dbReference type="ARBA" id="ARBA00006003"/>
    </source>
</evidence>
<keyword evidence="9" id="KW-0472">Membrane</keyword>
<name>H3CB47_TETNG</name>
<evidence type="ECO:0000256" key="4">
    <source>
        <dbReference type="ARBA" id="ARBA00022679"/>
    </source>
</evidence>
<dbReference type="PANTHER" id="PTHR23136:SF8">
    <property type="entry name" value="ST6 N-ACETYLGALACTOSAMINIDE ALPHA-2,6-SIALYLTRANSFERASE 3"/>
    <property type="match status" value="1"/>
</dbReference>
<evidence type="ECO:0000256" key="9">
    <source>
        <dbReference type="ARBA" id="ARBA00023136"/>
    </source>
</evidence>
<evidence type="ECO:0000256" key="3">
    <source>
        <dbReference type="ARBA" id="ARBA00022676"/>
    </source>
</evidence>
<evidence type="ECO:0000256" key="10">
    <source>
        <dbReference type="ARBA" id="ARBA00023180"/>
    </source>
</evidence>
<comment type="subcellular location">
    <subcellularLocation>
        <location evidence="1">Golgi apparatus membrane</location>
        <topology evidence="1">Single-pass type II membrane protein</topology>
    </subcellularLocation>
</comment>
<dbReference type="GeneTree" id="ENSGT00940000159735"/>
<reference evidence="11" key="2">
    <citation type="submission" date="2025-08" db="UniProtKB">
        <authorList>
            <consortium name="Ensembl"/>
        </authorList>
    </citation>
    <scope>IDENTIFICATION</scope>
</reference>
<organism evidence="11 12">
    <name type="scientific">Tetraodon nigroviridis</name>
    <name type="common">Spotted green pufferfish</name>
    <name type="synonym">Chelonodon nigroviridis</name>
    <dbReference type="NCBI Taxonomy" id="99883"/>
    <lineage>
        <taxon>Eukaryota</taxon>
        <taxon>Metazoa</taxon>
        <taxon>Chordata</taxon>
        <taxon>Craniata</taxon>
        <taxon>Vertebrata</taxon>
        <taxon>Euteleostomi</taxon>
        <taxon>Actinopterygii</taxon>
        <taxon>Neopterygii</taxon>
        <taxon>Teleostei</taxon>
        <taxon>Neoteleostei</taxon>
        <taxon>Acanthomorphata</taxon>
        <taxon>Eupercaria</taxon>
        <taxon>Tetraodontiformes</taxon>
        <taxon>Tetradontoidea</taxon>
        <taxon>Tetraodontidae</taxon>
        <taxon>Tetraodon</taxon>
    </lineage>
</organism>
<dbReference type="InParanoid" id="H3CB47"/>
<evidence type="ECO:0000256" key="8">
    <source>
        <dbReference type="ARBA" id="ARBA00023034"/>
    </source>
</evidence>
<keyword evidence="7" id="KW-1133">Transmembrane helix</keyword>
<dbReference type="PANTHER" id="PTHR23136">
    <property type="entry name" value="TAX1-BINDING PROTEIN 3-RELATED"/>
    <property type="match status" value="1"/>
</dbReference>
<keyword evidence="10" id="KW-0325">Glycoprotein</keyword>
<dbReference type="Pfam" id="PF00777">
    <property type="entry name" value="Glyco_transf_29"/>
    <property type="match status" value="1"/>
</dbReference>
<sequence>TLCSTKAGPILGTSLIVAVSLFVVMENYSEKLYFPLQPMFRQGFSSHWMFSKQSYKDFKAHPGYVSIPKQEPLKLHCELCSIVSSSGQMLGQAVGEHIDRSPCIWRMNNATKRGFEHDVDTQMAIPVTSQTKLQHYLPNICFSQTVMCKEKFLLKGTLKYVLSQLNVITFELLGSSVGKIKQSQTQSWRAQPETECEPAGGQYITTIRTGFSVLQFRKKRNNTTVESLSLFFSPTHRTEGIRKVPYHYYEPGSRDECSEYKLHESAPYGGHRFITEKAVFAKWAKLHKIKFFNPSRLF</sequence>
<evidence type="ECO:0000313" key="11">
    <source>
        <dbReference type="Ensembl" id="ENSTNIP00000005469.1"/>
    </source>
</evidence>
<accession>H3CB47</accession>
<dbReference type="Gene3D" id="3.90.1480.20">
    <property type="entry name" value="Glycosyl transferase family 29"/>
    <property type="match status" value="1"/>
</dbReference>
<evidence type="ECO:0000256" key="7">
    <source>
        <dbReference type="ARBA" id="ARBA00022989"/>
    </source>
</evidence>
<reference evidence="12" key="1">
    <citation type="journal article" date="2004" name="Nature">
        <title>Genome duplication in the teleost fish Tetraodon nigroviridis reveals the early vertebrate proto-karyotype.</title>
        <authorList>
            <person name="Jaillon O."/>
            <person name="Aury J.-M."/>
            <person name="Brunet F."/>
            <person name="Petit J.-L."/>
            <person name="Stange-Thomann N."/>
            <person name="Mauceli E."/>
            <person name="Bouneau L."/>
            <person name="Fischer C."/>
            <person name="Ozouf-Costaz C."/>
            <person name="Bernot A."/>
            <person name="Nicaud S."/>
            <person name="Jaffe D."/>
            <person name="Fisher S."/>
            <person name="Lutfalla G."/>
            <person name="Dossat C."/>
            <person name="Segurens B."/>
            <person name="Dasilva C."/>
            <person name="Salanoubat M."/>
            <person name="Levy M."/>
            <person name="Boudet N."/>
            <person name="Castellano S."/>
            <person name="Anthouard V."/>
            <person name="Jubin C."/>
            <person name="Castelli V."/>
            <person name="Katinka M."/>
            <person name="Vacherie B."/>
            <person name="Biemont C."/>
            <person name="Skalli Z."/>
            <person name="Cattolico L."/>
            <person name="Poulain J."/>
            <person name="De Berardinis V."/>
            <person name="Cruaud C."/>
            <person name="Duprat S."/>
            <person name="Brottier P."/>
            <person name="Coutanceau J.-P."/>
            <person name="Gouzy J."/>
            <person name="Parra G."/>
            <person name="Lardier G."/>
            <person name="Chapple C."/>
            <person name="McKernan K.J."/>
            <person name="McEwan P."/>
            <person name="Bosak S."/>
            <person name="Kellis M."/>
            <person name="Volff J.-N."/>
            <person name="Guigo R."/>
            <person name="Zody M.C."/>
            <person name="Mesirov J."/>
            <person name="Lindblad-Toh K."/>
            <person name="Birren B."/>
            <person name="Nusbaum C."/>
            <person name="Kahn D."/>
            <person name="Robinson-Rechavi M."/>
            <person name="Laudet V."/>
            <person name="Schachter V."/>
            <person name="Quetier F."/>
            <person name="Saurin W."/>
            <person name="Scarpelli C."/>
            <person name="Wincker P."/>
            <person name="Lander E.S."/>
            <person name="Weissenbach J."/>
            <person name="Roest Crollius H."/>
        </authorList>
    </citation>
    <scope>NUCLEOTIDE SEQUENCE [LARGE SCALE GENOMIC DNA]</scope>
</reference>
<dbReference type="Proteomes" id="UP000007303">
    <property type="component" value="Unassembled WGS sequence"/>
</dbReference>
<evidence type="ECO:0000256" key="5">
    <source>
        <dbReference type="ARBA" id="ARBA00022692"/>
    </source>
</evidence>
<dbReference type="AlphaFoldDB" id="H3CB47"/>
<dbReference type="GO" id="GO:0008373">
    <property type="term" value="F:sialyltransferase activity"/>
    <property type="evidence" value="ECO:0007669"/>
    <property type="project" value="InterPro"/>
</dbReference>
<keyword evidence="12" id="KW-1185">Reference proteome</keyword>
<keyword evidence="4" id="KW-0808">Transferase</keyword>
<dbReference type="InterPro" id="IPR038578">
    <property type="entry name" value="GT29-like_sf"/>
</dbReference>
<dbReference type="HOGENOM" id="CLU_061099_2_0_1"/>
<dbReference type="Ensembl" id="ENSTNIT00000005615.1">
    <property type="protein sequence ID" value="ENSTNIP00000005469.1"/>
    <property type="gene ID" value="ENSTNIG00000002901.1"/>
</dbReference>
<dbReference type="InterPro" id="IPR001675">
    <property type="entry name" value="Glyco_trans_29"/>
</dbReference>
<dbReference type="GO" id="GO:0000139">
    <property type="term" value="C:Golgi membrane"/>
    <property type="evidence" value="ECO:0007669"/>
    <property type="project" value="UniProtKB-SubCell"/>
</dbReference>